<organism evidence="3 4">
    <name type="scientific">Candidatus Schmidhempelia bombi str. Bimp</name>
    <dbReference type="NCBI Taxonomy" id="1387197"/>
    <lineage>
        <taxon>Bacteria</taxon>
        <taxon>Pseudomonadati</taxon>
        <taxon>Pseudomonadota</taxon>
        <taxon>Gammaproteobacteria</taxon>
        <taxon>Orbales</taxon>
        <taxon>Orbaceae</taxon>
        <taxon>Candidatus Schmidhempelia</taxon>
    </lineage>
</organism>
<dbReference type="InterPro" id="IPR029062">
    <property type="entry name" value="Class_I_gatase-like"/>
</dbReference>
<dbReference type="Pfam" id="PF01965">
    <property type="entry name" value="DJ-1_PfpI"/>
    <property type="match status" value="1"/>
</dbReference>
<comment type="caution">
    <text evidence="3">The sequence shown here is derived from an EMBL/GenBank/DDBJ whole genome shotgun (WGS) entry which is preliminary data.</text>
</comment>
<dbReference type="InterPro" id="IPR006287">
    <property type="entry name" value="DJ-1"/>
</dbReference>
<dbReference type="AlphaFoldDB" id="A0AB94IAV9"/>
<protein>
    <submittedName>
        <fullName evidence="3">DJ-1 family protein</fullName>
    </submittedName>
</protein>
<dbReference type="EMBL" id="AWGA01000074">
    <property type="protein sequence ID" value="TEA26540.1"/>
    <property type="molecule type" value="Genomic_DNA"/>
</dbReference>
<evidence type="ECO:0000313" key="3">
    <source>
        <dbReference type="EMBL" id="TEA26540.1"/>
    </source>
</evidence>
<keyword evidence="1" id="KW-0677">Repeat</keyword>
<evidence type="ECO:0000313" key="4">
    <source>
        <dbReference type="Proteomes" id="UP000506160"/>
    </source>
</evidence>
<dbReference type="FunFam" id="3.40.50.880:FF:000015">
    <property type="entry name" value="Protein DJ-1 homolog C"/>
    <property type="match status" value="1"/>
</dbReference>
<dbReference type="PANTHER" id="PTHR48094:SF23">
    <property type="entry name" value="PROTEIN_NUCLEIC ACID DEGLYCASE 3"/>
    <property type="match status" value="1"/>
</dbReference>
<gene>
    <name evidence="3" type="ORF">O970_08435</name>
</gene>
<evidence type="ECO:0000256" key="1">
    <source>
        <dbReference type="ARBA" id="ARBA00022737"/>
    </source>
</evidence>
<dbReference type="InterPro" id="IPR050325">
    <property type="entry name" value="Prot/Nucl_acid_deglycase"/>
</dbReference>
<keyword evidence="4" id="KW-1185">Reference proteome</keyword>
<evidence type="ECO:0000259" key="2">
    <source>
        <dbReference type="Pfam" id="PF01965"/>
    </source>
</evidence>
<dbReference type="Gene3D" id="3.40.50.880">
    <property type="match status" value="1"/>
</dbReference>
<accession>A0AB94IAV9</accession>
<dbReference type="PANTHER" id="PTHR48094">
    <property type="entry name" value="PROTEIN/NUCLEIC ACID DEGLYCASE DJ-1-RELATED"/>
    <property type="match status" value="1"/>
</dbReference>
<dbReference type="SUPFAM" id="SSF52317">
    <property type="entry name" value="Class I glutamine amidotransferase-like"/>
    <property type="match status" value="1"/>
</dbReference>
<dbReference type="NCBIfam" id="TIGR01383">
    <property type="entry name" value="not_thiJ"/>
    <property type="match status" value="1"/>
</dbReference>
<dbReference type="RefSeq" id="WP_024496672.1">
    <property type="nucleotide sequence ID" value="NZ_AWGA01000074.1"/>
</dbReference>
<feature type="domain" description="DJ-1/PfpI" evidence="2">
    <location>
        <begin position="5"/>
        <end position="166"/>
    </location>
</feature>
<dbReference type="GO" id="GO:0005737">
    <property type="term" value="C:cytoplasm"/>
    <property type="evidence" value="ECO:0007669"/>
    <property type="project" value="TreeGrafter"/>
</dbReference>
<dbReference type="CDD" id="cd03135">
    <property type="entry name" value="GATase1_DJ-1"/>
    <property type="match status" value="1"/>
</dbReference>
<reference evidence="3 4" key="1">
    <citation type="journal article" date="2014" name="Appl. Environ. Microbiol.">
        <title>Genomic features of a bumble bee symbiont reflect its host environment.</title>
        <authorList>
            <person name="Martinson V.G."/>
            <person name="Magoc T."/>
            <person name="Koch H."/>
            <person name="Salzberg S.L."/>
            <person name="Moran N.A."/>
        </authorList>
    </citation>
    <scope>NUCLEOTIDE SEQUENCE [LARGE SCALE GENOMIC DNA]</scope>
    <source>
        <strain evidence="3 4">Bimp</strain>
    </source>
</reference>
<proteinExistence type="predicted"/>
<dbReference type="Proteomes" id="UP000506160">
    <property type="component" value="Unassembled WGS sequence"/>
</dbReference>
<sequence length="193" mass="21069">MTKCALVLLADGCEETEAVTTIDLLTRAGVAVTIASINEQDKVQCSRGVILQVQKIFSQIKDQPFDVVILPGGLKGAENFRDSPQVIEKLKQTHQQGHIVAAICASPAMVLQHHNLFPTAYMTGYPSTKTAFKLWKDERAYYDQHSKVITSQGPATSIDFALKIIATLCGTEKAKHVAAELVLPKGIDNYSDQ</sequence>
<name>A0AB94IAV9_9GAMM</name>
<dbReference type="InterPro" id="IPR002818">
    <property type="entry name" value="DJ-1/PfpI"/>
</dbReference>